<evidence type="ECO:0000256" key="1">
    <source>
        <dbReference type="SAM" id="Phobius"/>
    </source>
</evidence>
<sequence length="72" mass="8114">MQNPTNKQLAKIFTILYIVVAWLAIIPLIIGVLTLKKIEQEMSKDDKLLYGILNIVFGNLISGVCLLLDEKK</sequence>
<name>A0A449A9R3_9BACT</name>
<protein>
    <submittedName>
        <fullName evidence="2">Uncharacterized protein</fullName>
    </submittedName>
</protein>
<proteinExistence type="predicted"/>
<dbReference type="AlphaFoldDB" id="A0A449A9R3"/>
<organism evidence="2 3">
    <name type="scientific">Mycoplasmopsis bovigenitalium</name>
    <dbReference type="NCBI Taxonomy" id="2112"/>
    <lineage>
        <taxon>Bacteria</taxon>
        <taxon>Bacillati</taxon>
        <taxon>Mycoplasmatota</taxon>
        <taxon>Mycoplasmoidales</taxon>
        <taxon>Metamycoplasmataceae</taxon>
        <taxon>Mycoplasmopsis</taxon>
    </lineage>
</organism>
<keyword evidence="1" id="KW-1133">Transmembrane helix</keyword>
<gene>
    <name evidence="2" type="ORF">NCTC10122_00559</name>
</gene>
<evidence type="ECO:0000313" key="3">
    <source>
        <dbReference type="Proteomes" id="UP000290942"/>
    </source>
</evidence>
<feature type="transmembrane region" description="Helical" evidence="1">
    <location>
        <begin position="12"/>
        <end position="36"/>
    </location>
</feature>
<keyword evidence="1" id="KW-0472">Membrane</keyword>
<feature type="transmembrane region" description="Helical" evidence="1">
    <location>
        <begin position="48"/>
        <end position="68"/>
    </location>
</feature>
<dbReference type="RefSeq" id="WP_004421541.1">
    <property type="nucleotide sequence ID" value="NZ_LR214970.1"/>
</dbReference>
<accession>A0A449A9R3</accession>
<evidence type="ECO:0000313" key="2">
    <source>
        <dbReference type="EMBL" id="VEU60961.1"/>
    </source>
</evidence>
<keyword evidence="1" id="KW-0812">Transmembrane</keyword>
<dbReference type="EMBL" id="LR214970">
    <property type="protein sequence ID" value="VEU60961.1"/>
    <property type="molecule type" value="Genomic_DNA"/>
</dbReference>
<dbReference type="Proteomes" id="UP000290942">
    <property type="component" value="Chromosome"/>
</dbReference>
<reference evidence="2 3" key="1">
    <citation type="submission" date="2019-01" db="EMBL/GenBank/DDBJ databases">
        <authorList>
            <consortium name="Pathogen Informatics"/>
        </authorList>
    </citation>
    <scope>NUCLEOTIDE SEQUENCE [LARGE SCALE GENOMIC DNA]</scope>
    <source>
        <strain evidence="2 3">NCTC10122</strain>
    </source>
</reference>